<accession>A0A7W4XZT7</accession>
<dbReference type="Proteomes" id="UP000533269">
    <property type="component" value="Unassembled WGS sequence"/>
</dbReference>
<reference evidence="2 3" key="1">
    <citation type="submission" date="2020-08" db="EMBL/GenBank/DDBJ databases">
        <title>The Agave Microbiome: Exploring the role of microbial communities in plant adaptations to desert environments.</title>
        <authorList>
            <person name="Partida-Martinez L.P."/>
        </authorList>
    </citation>
    <scope>NUCLEOTIDE SEQUENCE [LARGE SCALE GENOMIC DNA]</scope>
    <source>
        <strain evidence="2 3">AS2.23</strain>
    </source>
</reference>
<dbReference type="Gene3D" id="3.60.15.10">
    <property type="entry name" value="Ribonuclease Z/Hydroxyacylglutathione hydrolase-like"/>
    <property type="match status" value="1"/>
</dbReference>
<dbReference type="InterPro" id="IPR001279">
    <property type="entry name" value="Metallo-B-lactamas"/>
</dbReference>
<name>A0A7W4XZT7_KINRA</name>
<dbReference type="Pfam" id="PF00753">
    <property type="entry name" value="Lactamase_B"/>
    <property type="match status" value="1"/>
</dbReference>
<dbReference type="AlphaFoldDB" id="A0A7W4XZT7"/>
<evidence type="ECO:0000313" key="2">
    <source>
        <dbReference type="EMBL" id="MBB2903604.1"/>
    </source>
</evidence>
<evidence type="ECO:0000313" key="3">
    <source>
        <dbReference type="Proteomes" id="UP000533269"/>
    </source>
</evidence>
<protein>
    <submittedName>
        <fullName evidence="2">Glyoxylase-like metal-dependent hydrolase (Beta-lactamase superfamily II)</fullName>
    </submittedName>
</protein>
<feature type="domain" description="Metallo-beta-lactamase" evidence="1">
    <location>
        <begin position="45"/>
        <end position="192"/>
    </location>
</feature>
<dbReference type="EMBL" id="JACHVY010000011">
    <property type="protein sequence ID" value="MBB2903604.1"/>
    <property type="molecule type" value="Genomic_DNA"/>
</dbReference>
<dbReference type="SUPFAM" id="SSF56281">
    <property type="entry name" value="Metallo-hydrolase/oxidoreductase"/>
    <property type="match status" value="1"/>
</dbReference>
<comment type="caution">
    <text evidence="2">The sequence shown here is derived from an EMBL/GenBank/DDBJ whole genome shotgun (WGS) entry which is preliminary data.</text>
</comment>
<evidence type="ECO:0000259" key="1">
    <source>
        <dbReference type="Pfam" id="PF00753"/>
    </source>
</evidence>
<organism evidence="2 3">
    <name type="scientific">Kineococcus radiotolerans</name>
    <dbReference type="NCBI Taxonomy" id="131568"/>
    <lineage>
        <taxon>Bacteria</taxon>
        <taxon>Bacillati</taxon>
        <taxon>Actinomycetota</taxon>
        <taxon>Actinomycetes</taxon>
        <taxon>Kineosporiales</taxon>
        <taxon>Kineosporiaceae</taxon>
        <taxon>Kineococcus</taxon>
    </lineage>
</organism>
<sequence>MSTPCTSTRSENVAGLRISVRISPYKPLANPAPGWDAALPAMWPATTSTLVAGAHDAVLIDGLVADAESQVLADWVQASGRHLKRVYVTHGHVDHFLGLAGLLAASPGADLVCLPQVLSEATAQLEAEGMAVWDGLFPGQLPQQLAQPTALSGPLEVEGRPLHVLDVGRSDTSPTTIVHVLDADAVLSGDLVR</sequence>
<keyword evidence="2" id="KW-0378">Hydrolase</keyword>
<dbReference type="GO" id="GO:0016787">
    <property type="term" value="F:hydrolase activity"/>
    <property type="evidence" value="ECO:0007669"/>
    <property type="project" value="UniProtKB-KW"/>
</dbReference>
<dbReference type="InterPro" id="IPR036866">
    <property type="entry name" value="RibonucZ/Hydroxyglut_hydro"/>
</dbReference>
<dbReference type="RefSeq" id="WP_183393199.1">
    <property type="nucleotide sequence ID" value="NZ_JACHVY010000011.1"/>
</dbReference>
<gene>
    <name evidence="2" type="ORF">FHR75_004447</name>
</gene>
<reference evidence="2 3" key="2">
    <citation type="submission" date="2020-08" db="EMBL/GenBank/DDBJ databases">
        <authorList>
            <person name="Partida-Martinez L."/>
            <person name="Huntemann M."/>
            <person name="Clum A."/>
            <person name="Wang J."/>
            <person name="Palaniappan K."/>
            <person name="Ritter S."/>
            <person name="Chen I.-M."/>
            <person name="Stamatis D."/>
            <person name="Reddy T."/>
            <person name="O'Malley R."/>
            <person name="Daum C."/>
            <person name="Shapiro N."/>
            <person name="Ivanova N."/>
            <person name="Kyrpides N."/>
            <person name="Woyke T."/>
        </authorList>
    </citation>
    <scope>NUCLEOTIDE SEQUENCE [LARGE SCALE GENOMIC DNA]</scope>
    <source>
        <strain evidence="2 3">AS2.23</strain>
    </source>
</reference>
<proteinExistence type="predicted"/>